<dbReference type="PRINTS" id="PR01415">
    <property type="entry name" value="ANKYRIN"/>
</dbReference>
<gene>
    <name evidence="4" type="ORF">CFAM422_003609</name>
</gene>
<accession>A0A9P4XMH0</accession>
<feature type="repeat" description="ANK" evidence="3">
    <location>
        <begin position="287"/>
        <end position="319"/>
    </location>
</feature>
<keyword evidence="2 3" id="KW-0040">ANK repeat</keyword>
<evidence type="ECO:0000313" key="5">
    <source>
        <dbReference type="Proteomes" id="UP000801864"/>
    </source>
</evidence>
<feature type="repeat" description="ANK" evidence="3">
    <location>
        <begin position="436"/>
        <end position="468"/>
    </location>
</feature>
<dbReference type="PROSITE" id="PS50088">
    <property type="entry name" value="ANK_REPEAT"/>
    <property type="match status" value="8"/>
</dbReference>
<reference evidence="4 5" key="1">
    <citation type="submission" date="2018-06" db="EMBL/GenBank/DDBJ databases">
        <title>Genome analysis of cellulolytic fungus Trichoderma lentiforme CFAM-422.</title>
        <authorList>
            <person name="Steindorff A.S."/>
            <person name="Formighieri E.F."/>
            <person name="Midorikawa G.E.O."/>
            <person name="Tamietti M.S."/>
            <person name="Ramos E.Z."/>
            <person name="Silva A.S."/>
            <person name="Bon E.P.S."/>
            <person name="Mendes T.D."/>
            <person name="Damaso M.C.T."/>
            <person name="Favaro L.C.L."/>
        </authorList>
    </citation>
    <scope>NUCLEOTIDE SEQUENCE [LARGE SCALE GENOMIC DNA]</scope>
    <source>
        <strain evidence="4 5">CFAM-422</strain>
    </source>
</reference>
<feature type="repeat" description="ANK" evidence="3">
    <location>
        <begin position="253"/>
        <end position="285"/>
    </location>
</feature>
<evidence type="ECO:0000256" key="2">
    <source>
        <dbReference type="ARBA" id="ARBA00023043"/>
    </source>
</evidence>
<evidence type="ECO:0000256" key="1">
    <source>
        <dbReference type="ARBA" id="ARBA00022737"/>
    </source>
</evidence>
<feature type="repeat" description="ANK" evidence="3">
    <location>
        <begin position="671"/>
        <end position="703"/>
    </location>
</feature>
<dbReference type="EMBL" id="QLNT01000005">
    <property type="protein sequence ID" value="KAF3074423.1"/>
    <property type="molecule type" value="Genomic_DNA"/>
</dbReference>
<dbReference type="InterPro" id="IPR036770">
    <property type="entry name" value="Ankyrin_rpt-contain_sf"/>
</dbReference>
<feature type="repeat" description="ANK" evidence="3">
    <location>
        <begin position="634"/>
        <end position="666"/>
    </location>
</feature>
<evidence type="ECO:0000313" key="4">
    <source>
        <dbReference type="EMBL" id="KAF3074423.1"/>
    </source>
</evidence>
<keyword evidence="1" id="KW-0677">Repeat</keyword>
<feature type="repeat" description="ANK" evidence="3">
    <location>
        <begin position="387"/>
        <end position="419"/>
    </location>
</feature>
<dbReference type="InterPro" id="IPR002110">
    <property type="entry name" value="Ankyrin_rpt"/>
</dbReference>
<evidence type="ECO:0000256" key="3">
    <source>
        <dbReference type="PROSITE-ProRule" id="PRU00023"/>
    </source>
</evidence>
<dbReference type="Gene3D" id="1.25.40.20">
    <property type="entry name" value="Ankyrin repeat-containing domain"/>
    <property type="match status" value="3"/>
</dbReference>
<protein>
    <submittedName>
        <fullName evidence="4">Ankyrin-1</fullName>
    </submittedName>
</protein>
<keyword evidence="5" id="KW-1185">Reference proteome</keyword>
<proteinExistence type="predicted"/>
<feature type="repeat" description="ANK" evidence="3">
    <location>
        <begin position="808"/>
        <end position="840"/>
    </location>
</feature>
<organism evidence="4 5">
    <name type="scientific">Trichoderma lentiforme</name>
    <dbReference type="NCBI Taxonomy" id="1567552"/>
    <lineage>
        <taxon>Eukaryota</taxon>
        <taxon>Fungi</taxon>
        <taxon>Dikarya</taxon>
        <taxon>Ascomycota</taxon>
        <taxon>Pezizomycotina</taxon>
        <taxon>Sordariomycetes</taxon>
        <taxon>Hypocreomycetidae</taxon>
        <taxon>Hypocreales</taxon>
        <taxon>Hypocreaceae</taxon>
        <taxon>Trichoderma</taxon>
    </lineage>
</organism>
<dbReference type="Pfam" id="PF12796">
    <property type="entry name" value="Ank_2"/>
    <property type="match status" value="4"/>
</dbReference>
<dbReference type="SUPFAM" id="SSF48403">
    <property type="entry name" value="Ankyrin repeat"/>
    <property type="match status" value="3"/>
</dbReference>
<dbReference type="PANTHER" id="PTHR24198:SF165">
    <property type="entry name" value="ANKYRIN REPEAT-CONTAINING PROTEIN-RELATED"/>
    <property type="match status" value="1"/>
</dbReference>
<dbReference type="Proteomes" id="UP000801864">
    <property type="component" value="Unassembled WGS sequence"/>
</dbReference>
<dbReference type="SMART" id="SM00248">
    <property type="entry name" value="ANK"/>
    <property type="match status" value="17"/>
</dbReference>
<feature type="repeat" description="ANK" evidence="3">
    <location>
        <begin position="535"/>
        <end position="567"/>
    </location>
</feature>
<dbReference type="AlphaFoldDB" id="A0A9P4XMH0"/>
<name>A0A9P4XMH0_9HYPO</name>
<dbReference type="PROSITE" id="PS50297">
    <property type="entry name" value="ANK_REP_REGION"/>
    <property type="match status" value="5"/>
</dbReference>
<dbReference type="PANTHER" id="PTHR24198">
    <property type="entry name" value="ANKYRIN REPEAT AND PROTEIN KINASE DOMAIN-CONTAINING PROTEIN"/>
    <property type="match status" value="1"/>
</dbReference>
<comment type="caution">
    <text evidence="4">The sequence shown here is derived from an EMBL/GenBank/DDBJ whole genome shotgun (WGS) entry which is preliminary data.</text>
</comment>
<dbReference type="Pfam" id="PF00023">
    <property type="entry name" value="Ank"/>
    <property type="match status" value="1"/>
</dbReference>
<sequence>MTEQQGHNDILEISLTYIQDQTLPPEVWATKLPYAIQFWTYHYTKASVADGILEAIFECHTTLQRWRIAYMALPSPFKKPLETSQEPLPLAAYFGLHDAVISIMAKQDTKALGQALVESARGARSRVFSHILNHYSCDSNPSRDEHLHEAIRAASSCGNHDIYRELVNYVAELQQKSMDTRISLPIEDQQTIPNDIIETNLTGDGSAAETTQIPFPCLQETICRASWLGLEDIVAKLLSMKVDPNPPQHNLFNGMTPLHLVVRTPHLATAKLLLDAGSQLESVTDDEEETPLCLAAVFGYDAMIQVLLEHGAAIDALDTSSWFPLQTACVYGNVRAVEVFLKFRNPRDYIPKNEHHLQLLLATSNNYIKIAEALLRYEDGLGQITSETDFPLHVAVKGNHMSIVHLLLKYGADINKRGDSGSISGQTPHVQIADADGWTPLWAAAKYNHQEILRILATAKADINSACTSDVLTPLHIGIEHPEVIQILLQHGADITITTNEGDTPLDLAIYKNEPGSVKAILYESPVKPSLTGESTRKALREAAYLSYTEVVALILEAGGDVNTVDSQNQSLLNLSMLQESDTLVRTILEYRPNLEIRDEENNEPLHFISNKTPVASVRLLVNAGMNLTAVNKKWETPLHCAIIADNVEVAKYLLSKKPVANSIDTSPFYRAPTPLQSACTKGSLEMIETLLLSELNINACNEGMDGSPIMMATLRQHDDLKEQIIQKLLDRGALQSSTPAGLFGYPIISASLNCPAHVIQWLIDKQMSIDVEDRLGRKAVHVACYNSLEVLNTLQVPDSDFAIRDKVGRVPLHYAVLSGQVDLVEEVLRRSEKVNITVNEMDEDGWTPLLWACRASHIWLWKTRRAPSHEDVITFLLQKGAKVNVLGRGTYGDWSALDIAHYHAATKYVKFMILAPSHFTGFQGTTTAKPLSSFILPRTFI</sequence>